<evidence type="ECO:0000256" key="12">
    <source>
        <dbReference type="ARBA" id="ARBA00023268"/>
    </source>
</evidence>
<dbReference type="PROSITE" id="PS51066">
    <property type="entry name" value="ZF_FPG_2"/>
    <property type="match status" value="1"/>
</dbReference>
<evidence type="ECO:0000259" key="15">
    <source>
        <dbReference type="PROSITE" id="PS51066"/>
    </source>
</evidence>
<dbReference type="Pfam" id="PF06827">
    <property type="entry name" value="zf-FPG_IleRS"/>
    <property type="match status" value="1"/>
</dbReference>
<dbReference type="InterPro" id="IPR012319">
    <property type="entry name" value="FPG_cat"/>
</dbReference>
<dbReference type="SMART" id="SM01232">
    <property type="entry name" value="H2TH"/>
    <property type="match status" value="1"/>
</dbReference>
<dbReference type="EMBL" id="VYUY01000012">
    <property type="protein sequence ID" value="KAA9132953.1"/>
    <property type="molecule type" value="Genomic_DNA"/>
</dbReference>
<evidence type="ECO:0000256" key="11">
    <source>
        <dbReference type="ARBA" id="ARBA00023239"/>
    </source>
</evidence>
<dbReference type="PANTHER" id="PTHR42697:SF1">
    <property type="entry name" value="ENDONUCLEASE 8"/>
    <property type="match status" value="1"/>
</dbReference>
<keyword evidence="10" id="KW-0234">DNA repair</keyword>
<keyword evidence="12" id="KW-0511">Multifunctional enzyme</keyword>
<dbReference type="Pfam" id="PF01149">
    <property type="entry name" value="Fapy_DNA_glyco"/>
    <property type="match status" value="1"/>
</dbReference>
<evidence type="ECO:0000256" key="14">
    <source>
        <dbReference type="PROSITE-ProRule" id="PRU00391"/>
    </source>
</evidence>
<dbReference type="GO" id="GO:0008270">
    <property type="term" value="F:zinc ion binding"/>
    <property type="evidence" value="ECO:0007669"/>
    <property type="project" value="UniProtKB-KW"/>
</dbReference>
<dbReference type="Gene3D" id="1.10.8.50">
    <property type="match status" value="1"/>
</dbReference>
<protein>
    <recommendedName>
        <fullName evidence="3">DNA-(apurinic or apyrimidinic site) lyase</fullName>
        <ecNumber evidence="3">4.2.99.18</ecNumber>
    </recommendedName>
</protein>
<dbReference type="PANTHER" id="PTHR42697">
    <property type="entry name" value="ENDONUCLEASE 8"/>
    <property type="match status" value="1"/>
</dbReference>
<keyword evidence="7" id="KW-0378">Hydrolase</keyword>
<dbReference type="SUPFAM" id="SSF57716">
    <property type="entry name" value="Glucocorticoid receptor-like (DNA-binding domain)"/>
    <property type="match status" value="1"/>
</dbReference>
<evidence type="ECO:0000256" key="8">
    <source>
        <dbReference type="ARBA" id="ARBA00022833"/>
    </source>
</evidence>
<reference evidence="18" key="1">
    <citation type="submission" date="2019-09" db="EMBL/GenBank/DDBJ databases">
        <title>Mumia zhuanghuii sp. nov. isolated from the intestinal contents of plateau pika (Ochotona curzoniae) in the Qinghai-Tibet plateau of China.</title>
        <authorList>
            <person name="Tian Z."/>
        </authorList>
    </citation>
    <scope>NUCLEOTIDE SEQUENCE [LARGE SCALE GENOMIC DNA]</scope>
    <source>
        <strain evidence="18">L-033</strain>
    </source>
</reference>
<evidence type="ECO:0000256" key="2">
    <source>
        <dbReference type="ARBA" id="ARBA00009409"/>
    </source>
</evidence>
<dbReference type="AlphaFoldDB" id="A0A5N0TCY8"/>
<comment type="cofactor">
    <cofactor evidence="1">
        <name>Zn(2+)</name>
        <dbReference type="ChEBI" id="CHEBI:29105"/>
    </cofactor>
</comment>
<dbReference type="PROSITE" id="PS51068">
    <property type="entry name" value="FPG_CAT"/>
    <property type="match status" value="1"/>
</dbReference>
<dbReference type="InterPro" id="IPR015886">
    <property type="entry name" value="H2TH_FPG"/>
</dbReference>
<dbReference type="SMART" id="SM00898">
    <property type="entry name" value="Fapy_DNA_glyco"/>
    <property type="match status" value="1"/>
</dbReference>
<keyword evidence="11" id="KW-0456">Lyase</keyword>
<proteinExistence type="inferred from homology"/>
<keyword evidence="5" id="KW-0227">DNA damage</keyword>
<comment type="caution">
    <text evidence="17">The sequence shown here is derived from an EMBL/GenBank/DDBJ whole genome shotgun (WGS) entry which is preliminary data.</text>
</comment>
<evidence type="ECO:0000313" key="18">
    <source>
        <dbReference type="Proteomes" id="UP000326838"/>
    </source>
</evidence>
<evidence type="ECO:0000256" key="3">
    <source>
        <dbReference type="ARBA" id="ARBA00012720"/>
    </source>
</evidence>
<dbReference type="GO" id="GO:0006284">
    <property type="term" value="P:base-excision repair"/>
    <property type="evidence" value="ECO:0007669"/>
    <property type="project" value="InterPro"/>
</dbReference>
<dbReference type="SUPFAM" id="SSF46946">
    <property type="entry name" value="S13-like H2TH domain"/>
    <property type="match status" value="1"/>
</dbReference>
<dbReference type="CDD" id="cd08971">
    <property type="entry name" value="AcNei2_N"/>
    <property type="match status" value="1"/>
</dbReference>
<dbReference type="InterPro" id="IPR035937">
    <property type="entry name" value="FPG_N"/>
</dbReference>
<dbReference type="Gene3D" id="3.20.190.10">
    <property type="entry name" value="MutM-like, N-terminal"/>
    <property type="match status" value="1"/>
</dbReference>
<dbReference type="InterPro" id="IPR010979">
    <property type="entry name" value="Ribosomal_uS13-like_H2TH"/>
</dbReference>
<evidence type="ECO:0000313" key="17">
    <source>
        <dbReference type="EMBL" id="KAA9132953.1"/>
    </source>
</evidence>
<comment type="similarity">
    <text evidence="2">Belongs to the FPG family.</text>
</comment>
<evidence type="ECO:0000256" key="13">
    <source>
        <dbReference type="ARBA" id="ARBA00023295"/>
    </source>
</evidence>
<evidence type="ECO:0000256" key="4">
    <source>
        <dbReference type="ARBA" id="ARBA00022723"/>
    </source>
</evidence>
<keyword evidence="4" id="KW-0479">Metal-binding</keyword>
<evidence type="ECO:0000256" key="7">
    <source>
        <dbReference type="ARBA" id="ARBA00022801"/>
    </source>
</evidence>
<evidence type="ECO:0000256" key="10">
    <source>
        <dbReference type="ARBA" id="ARBA00023204"/>
    </source>
</evidence>
<accession>A0A5N0TCY8</accession>
<dbReference type="GO" id="GO:0000703">
    <property type="term" value="F:oxidized pyrimidine nucleobase lesion DNA N-glycosylase activity"/>
    <property type="evidence" value="ECO:0007669"/>
    <property type="project" value="TreeGrafter"/>
</dbReference>
<keyword evidence="13" id="KW-0326">Glycosidase</keyword>
<dbReference type="GO" id="GO:0140078">
    <property type="term" value="F:class I DNA-(apurinic or apyrimidinic site) endonuclease activity"/>
    <property type="evidence" value="ECO:0007669"/>
    <property type="project" value="UniProtKB-EC"/>
</dbReference>
<gene>
    <name evidence="17" type="ORF">F6B40_09620</name>
</gene>
<dbReference type="RefSeq" id="WP_150893456.1">
    <property type="nucleotide sequence ID" value="NZ_VYUY01000012.1"/>
</dbReference>
<evidence type="ECO:0000256" key="9">
    <source>
        <dbReference type="ARBA" id="ARBA00023125"/>
    </source>
</evidence>
<feature type="domain" description="FPG-type" evidence="15">
    <location>
        <begin position="218"/>
        <end position="257"/>
    </location>
</feature>
<keyword evidence="6 14" id="KW-0863">Zinc-finger</keyword>
<evidence type="ECO:0000259" key="16">
    <source>
        <dbReference type="PROSITE" id="PS51068"/>
    </source>
</evidence>
<evidence type="ECO:0000256" key="1">
    <source>
        <dbReference type="ARBA" id="ARBA00001947"/>
    </source>
</evidence>
<sequence length="266" mass="29560">MPEGDTVYRTAHRLDAALTGRELIRCDLRVPRVATVDLRGETVRSVIPRGKHLLIRVGRVSVHSHLKMEGEWHVYVPGARWRKPAHTARAVLGVPGADAVGFDLAMLDVVPTTDEHDLVGHLGPDPLAADWDPAEAARRLAADDRAVHVAVLDQRNVAGFGNVYANELLFVRGIDPTTPAREVDTTALIETGARMMRANRDRPARTFTGEDRPGRRMWVYGRAGKPCRRCGTLVRETSLGAEPSAERNVFWCPRCQRPRFPSNSMR</sequence>
<evidence type="ECO:0000256" key="6">
    <source>
        <dbReference type="ARBA" id="ARBA00022771"/>
    </source>
</evidence>
<dbReference type="SUPFAM" id="SSF81624">
    <property type="entry name" value="N-terminal domain of MutM-like DNA repair proteins"/>
    <property type="match status" value="1"/>
</dbReference>
<dbReference type="InterPro" id="IPR010663">
    <property type="entry name" value="Znf_FPG/IleRS"/>
</dbReference>
<dbReference type="Pfam" id="PF06831">
    <property type="entry name" value="H2TH"/>
    <property type="match status" value="1"/>
</dbReference>
<organism evidence="17 18">
    <name type="scientific">Microbacterium caowuchunii</name>
    <dbReference type="NCBI Taxonomy" id="2614638"/>
    <lineage>
        <taxon>Bacteria</taxon>
        <taxon>Bacillati</taxon>
        <taxon>Actinomycetota</taxon>
        <taxon>Actinomycetes</taxon>
        <taxon>Micrococcales</taxon>
        <taxon>Microbacteriaceae</taxon>
        <taxon>Microbacterium</taxon>
    </lineage>
</organism>
<keyword evidence="8" id="KW-0862">Zinc</keyword>
<dbReference type="InterPro" id="IPR044090">
    <property type="entry name" value="Nei2_N"/>
</dbReference>
<dbReference type="Proteomes" id="UP000326838">
    <property type="component" value="Unassembled WGS sequence"/>
</dbReference>
<dbReference type="GO" id="GO:0003684">
    <property type="term" value="F:damaged DNA binding"/>
    <property type="evidence" value="ECO:0007669"/>
    <property type="project" value="InterPro"/>
</dbReference>
<dbReference type="InterPro" id="IPR000214">
    <property type="entry name" value="Znf_DNA_glyclase/AP_lyase"/>
</dbReference>
<keyword evidence="9" id="KW-0238">DNA-binding</keyword>
<evidence type="ECO:0000256" key="5">
    <source>
        <dbReference type="ARBA" id="ARBA00022763"/>
    </source>
</evidence>
<feature type="domain" description="Formamidopyrimidine-DNA glycosylase catalytic" evidence="16">
    <location>
        <begin position="2"/>
        <end position="88"/>
    </location>
</feature>
<keyword evidence="18" id="KW-1185">Reference proteome</keyword>
<name>A0A5N0TCY8_9MICO</name>
<dbReference type="EC" id="4.2.99.18" evidence="3"/>